<accession>A0ABS6U531</accession>
<dbReference type="InterPro" id="IPR052178">
    <property type="entry name" value="Sec_Metab_Biosynth_SDR"/>
</dbReference>
<dbReference type="CDD" id="cd05233">
    <property type="entry name" value="SDR_c"/>
    <property type="match status" value="1"/>
</dbReference>
<evidence type="ECO:0000256" key="1">
    <source>
        <dbReference type="ARBA" id="ARBA00006484"/>
    </source>
</evidence>
<dbReference type="Proteomes" id="UP000694300">
    <property type="component" value="Unassembled WGS sequence"/>
</dbReference>
<keyword evidence="6" id="KW-1185">Reference proteome</keyword>
<dbReference type="PANTHER" id="PTHR43618:SF8">
    <property type="entry name" value="7ALPHA-HYDROXYSTEROID DEHYDROGENASE"/>
    <property type="match status" value="1"/>
</dbReference>
<organism evidence="5 6">
    <name type="scientific">Pseudonocardia oceani</name>
    <dbReference type="NCBI Taxonomy" id="2792013"/>
    <lineage>
        <taxon>Bacteria</taxon>
        <taxon>Bacillati</taxon>
        <taxon>Actinomycetota</taxon>
        <taxon>Actinomycetes</taxon>
        <taxon>Pseudonocardiales</taxon>
        <taxon>Pseudonocardiaceae</taxon>
        <taxon>Pseudonocardia</taxon>
    </lineage>
</organism>
<dbReference type="InterPro" id="IPR002347">
    <property type="entry name" value="SDR_fam"/>
</dbReference>
<comment type="similarity">
    <text evidence="1">Belongs to the short-chain dehydrogenases/reductases (SDR) family.</text>
</comment>
<evidence type="ECO:0000256" key="3">
    <source>
        <dbReference type="ARBA" id="ARBA00023002"/>
    </source>
</evidence>
<gene>
    <name evidence="5" type="ORF">I4I82_05285</name>
</gene>
<name>A0ABS6U531_9PSEU</name>
<comment type="caution">
    <text evidence="5">The sequence shown here is derived from an EMBL/GenBank/DDBJ whole genome shotgun (WGS) entry which is preliminary data.</text>
</comment>
<keyword evidence="2" id="KW-0521">NADP</keyword>
<feature type="domain" description="Ketoreductase" evidence="4">
    <location>
        <begin position="16"/>
        <end position="190"/>
    </location>
</feature>
<reference evidence="5 6" key="1">
    <citation type="submission" date="2020-11" db="EMBL/GenBank/DDBJ databases">
        <title>Pseudonocardia abyssalis sp. nov. and Pseudonocardia oceani sp. nov., description and phylogenomic analysis of two novel actinomycetes isolated from the deep Southern Ocean.</title>
        <authorList>
            <person name="Parra J."/>
        </authorList>
    </citation>
    <scope>NUCLEOTIDE SEQUENCE [LARGE SCALE GENOMIC DNA]</scope>
    <source>
        <strain evidence="6">KRD185</strain>
    </source>
</reference>
<evidence type="ECO:0000256" key="2">
    <source>
        <dbReference type="ARBA" id="ARBA00022857"/>
    </source>
</evidence>
<evidence type="ECO:0000313" key="5">
    <source>
        <dbReference type="EMBL" id="MBW0127091.1"/>
    </source>
</evidence>
<dbReference type="Pfam" id="PF13561">
    <property type="entry name" value="adh_short_C2"/>
    <property type="match status" value="1"/>
</dbReference>
<dbReference type="PROSITE" id="PS00061">
    <property type="entry name" value="ADH_SHORT"/>
    <property type="match status" value="1"/>
</dbReference>
<dbReference type="EMBL" id="JADQDF010000001">
    <property type="protein sequence ID" value="MBW0127091.1"/>
    <property type="molecule type" value="Genomic_DNA"/>
</dbReference>
<protein>
    <submittedName>
        <fullName evidence="5">SDR family oxidoreductase</fullName>
    </submittedName>
</protein>
<keyword evidence="3" id="KW-0560">Oxidoreductase</keyword>
<dbReference type="PANTHER" id="PTHR43618">
    <property type="entry name" value="7-ALPHA-HYDROXYSTEROID DEHYDROGENASE"/>
    <property type="match status" value="1"/>
</dbReference>
<sequence length="254" mass="25792">MRRNTEEHPVGQLDGKIALVTGGTAGIGLATVRRFAAEGAKVYFTGRRQDAVDEAVASIDGNVVGIAGDVADLAALDRVFAAIADRDGTLDVLVANAGSGTLTALGDITEELFDSTFGANVKGLVFTVQKALPLLSDGAAIVLVASISGITGSAGMSLYAATKAAVRNFARSWAAELAPRRIRVNTLSPGQVATPGLTRLANQLGDDVEHFGDLPPLGRIGDAAEIAGAAVFLAAADTAYMTGSDLVLDGGATL</sequence>
<dbReference type="RefSeq" id="WP_218595363.1">
    <property type="nucleotide sequence ID" value="NZ_JADQDE010000009.1"/>
</dbReference>
<dbReference type="SMART" id="SM00822">
    <property type="entry name" value="PKS_KR"/>
    <property type="match status" value="1"/>
</dbReference>
<evidence type="ECO:0000313" key="6">
    <source>
        <dbReference type="Proteomes" id="UP000694300"/>
    </source>
</evidence>
<evidence type="ECO:0000259" key="4">
    <source>
        <dbReference type="SMART" id="SM00822"/>
    </source>
</evidence>
<dbReference type="InterPro" id="IPR020904">
    <property type="entry name" value="Sc_DH/Rdtase_CS"/>
</dbReference>
<proteinExistence type="inferred from homology"/>
<dbReference type="InterPro" id="IPR057326">
    <property type="entry name" value="KR_dom"/>
</dbReference>